<reference evidence="2" key="1">
    <citation type="journal article" date="2016" name="Environ. Microbiol.">
        <title>The complete genome of a viable archaeum isolated from 123-million-year-old rock salt.</title>
        <authorList>
            <person name="Jaakkola S.T."/>
            <person name="Pfeiffer F."/>
            <person name="Ravantti J.J."/>
            <person name="Guo Q."/>
            <person name="Liu Y."/>
            <person name="Chen X."/>
            <person name="Ma H."/>
            <person name="Yang C."/>
            <person name="Oksanen H.M."/>
            <person name="Bamford D.H."/>
        </authorList>
    </citation>
    <scope>NUCLEOTIDE SEQUENCE</scope>
    <source>
        <strain evidence="2">JI20-1</strain>
    </source>
</reference>
<dbReference type="STRING" id="1407499.HHUB_3277"/>
<dbReference type="AlphaFoldDB" id="A0A0U5H514"/>
<evidence type="ECO:0000313" key="1">
    <source>
        <dbReference type="EMBL" id="CQH60704.1"/>
    </source>
</evidence>
<organism evidence="1 2">
    <name type="scientific">Halobacterium hubeiense</name>
    <dbReference type="NCBI Taxonomy" id="1407499"/>
    <lineage>
        <taxon>Archaea</taxon>
        <taxon>Methanobacteriati</taxon>
        <taxon>Methanobacteriota</taxon>
        <taxon>Stenosarchaea group</taxon>
        <taxon>Halobacteria</taxon>
        <taxon>Halobacteriales</taxon>
        <taxon>Halobacteriaceae</taxon>
        <taxon>Halobacterium</taxon>
    </lineage>
</organism>
<dbReference type="GeneID" id="91107917"/>
<dbReference type="RefSeq" id="WP_169793411.1">
    <property type="nucleotide sequence ID" value="NZ_CEML01000001.1"/>
</dbReference>
<keyword evidence="2" id="KW-1185">Reference proteome</keyword>
<proteinExistence type="predicted"/>
<dbReference type="KEGG" id="hhb:Hhub_3277"/>
<name>A0A0U5H514_9EURY</name>
<protein>
    <submittedName>
        <fullName evidence="1">Uncharacterized protein</fullName>
    </submittedName>
</protein>
<sequence>MGVIVYEDPEGGVTDWQTSDSNIGFNDDTGHWLVTTEDGRTVRRIPRERVFYVETSE</sequence>
<dbReference type="Proteomes" id="UP000066737">
    <property type="component" value="Chromosome I"/>
</dbReference>
<evidence type="ECO:0000313" key="2">
    <source>
        <dbReference type="Proteomes" id="UP000066737"/>
    </source>
</evidence>
<accession>A0A0U5H514</accession>
<gene>
    <name evidence="1" type="ORF">HHUB_3277</name>
</gene>
<dbReference type="OrthoDB" id="170048at2157"/>
<dbReference type="EMBL" id="LN831302">
    <property type="protein sequence ID" value="CQH60704.1"/>
    <property type="molecule type" value="Genomic_DNA"/>
</dbReference>